<feature type="region of interest" description="Disordered" evidence="1">
    <location>
        <begin position="616"/>
        <end position="648"/>
    </location>
</feature>
<accession>A0A0B2VQT9</accession>
<dbReference type="AlphaFoldDB" id="A0A0B2VQT9"/>
<evidence type="ECO:0000259" key="2">
    <source>
        <dbReference type="PROSITE" id="PS51438"/>
    </source>
</evidence>
<feature type="compositionally biased region" description="Polar residues" evidence="1">
    <location>
        <begin position="623"/>
        <end position="633"/>
    </location>
</feature>
<sequence length="886" mass="98214">CTLLHHTSCFHKRAPHLKHVLFTAVFIVAELVGAISNCNKRCIGRQSRADHFQVDTSEFRFRFRLAVWRRAKTKKKGKGSSTVGARLVQSANKLPERTICEQMGDYEVFPIAEDLSSFAFPPKRASRRSERAIYVPLAKRIQLSSGTSSEDRVDCSGERLFDTKPRYSTSARDHMLARLMRRSMEHDPHSSLISHSSNVHPPSAVLGELVFVVEQPLSGLPLVESLFTKRQSPLRDVKHLQSHPSSNLPRPSPSPDSCSNIKNNNVPSKHSTGGGGEGTAKQRAVDEEGVEEKSAFSDEFEDAEFTASVLNNLPTSYDDFETKELHLKLERNMSSPHISCQSPATDCGRLSAGSNSTIASTMHPILESSNMQPDAEDLEVAMINESFEEQQKQTKLYENPDLKDLFYSHPNIADDADAILRSSRDHLPYAVAMVGSELNKDRQGATVDLSKRYIPHTDHRFTPVLTPNSSEMVAERCTPSIQHGHAMPERRPFDPLFNSSENSDNGALIVIVCIIIPQFEQEFGDAGTGEFDVEEMILDESTLRRASRGSAFDTFSELQSPNDGLKESRRDFMKAQKSAAIPIKESRKLLTLGSADEKMDATEALAMDVVESLFSGSGPLGQRSPSTPHQNKMSEVAKSEDEEGPKELEEVLAPPAQSVHDAYCSSLADGSASVGEGGKAKGDVGTTPVDSWEELDSEDFDFKVGGIKSAMEKVNLGKPKIDYFIPPPPTLIPWNDRELPHVLEIHALPSRITLDNVKDELAKFDCADVTFQKVNDSSYLINFSSLNAALKALMEARQGHASAWLHLRRLSDASFEAQEVARKYASLLVPHKPRPRTTAMVARRLVEGALGVRVPVSREQRNAERQILNEAREQKKVTAALWEDNR</sequence>
<dbReference type="InterPro" id="IPR014760">
    <property type="entry name" value="Serum_albumin_N"/>
</dbReference>
<dbReference type="Proteomes" id="UP000031036">
    <property type="component" value="Unassembled WGS sequence"/>
</dbReference>
<dbReference type="PANTHER" id="PTHR21678">
    <property type="entry name" value="GROWTH INHIBITION AND DIFFERENTIATION RELATED PROTEIN 88"/>
    <property type="match status" value="1"/>
</dbReference>
<proteinExistence type="predicted"/>
<keyword evidence="4" id="KW-1185">Reference proteome</keyword>
<feature type="domain" description="Albumin" evidence="2">
    <location>
        <begin position="1"/>
        <end position="19"/>
    </location>
</feature>
<name>A0A0B2VQT9_TOXCA</name>
<evidence type="ECO:0000313" key="3">
    <source>
        <dbReference type="EMBL" id="KHN85911.1"/>
    </source>
</evidence>
<dbReference type="GO" id="GO:0005615">
    <property type="term" value="C:extracellular space"/>
    <property type="evidence" value="ECO:0007669"/>
    <property type="project" value="InterPro"/>
</dbReference>
<feature type="region of interest" description="Disordered" evidence="1">
    <location>
        <begin position="670"/>
        <end position="692"/>
    </location>
</feature>
<gene>
    <name evidence="3" type="primary">R3HCC1L</name>
    <name evidence="3" type="ORF">Tcan_05758</name>
</gene>
<evidence type="ECO:0000313" key="4">
    <source>
        <dbReference type="Proteomes" id="UP000031036"/>
    </source>
</evidence>
<dbReference type="PROSITE" id="PS51438">
    <property type="entry name" value="ALBUMIN_2"/>
    <property type="match status" value="1"/>
</dbReference>
<dbReference type="PANTHER" id="PTHR21678:SF0">
    <property type="entry name" value="C3H1-TYPE DOMAIN-CONTAINING PROTEIN"/>
    <property type="match status" value="1"/>
</dbReference>
<dbReference type="EMBL" id="JPKZ01000716">
    <property type="protein sequence ID" value="KHN85911.1"/>
    <property type="molecule type" value="Genomic_DNA"/>
</dbReference>
<feature type="region of interest" description="Disordered" evidence="1">
    <location>
        <begin position="235"/>
        <end position="298"/>
    </location>
</feature>
<comment type="caution">
    <text evidence="3">The sequence shown here is derived from an EMBL/GenBank/DDBJ whole genome shotgun (WGS) entry which is preliminary data.</text>
</comment>
<dbReference type="STRING" id="6265.A0A0B2VQT9"/>
<dbReference type="InterPro" id="IPR039884">
    <property type="entry name" value="R3HC1/R3HCL"/>
</dbReference>
<evidence type="ECO:0000256" key="1">
    <source>
        <dbReference type="SAM" id="MobiDB-lite"/>
    </source>
</evidence>
<reference evidence="3 4" key="1">
    <citation type="submission" date="2014-11" db="EMBL/GenBank/DDBJ databases">
        <title>Genetic blueprint of the zoonotic pathogen Toxocara canis.</title>
        <authorList>
            <person name="Zhu X.-Q."/>
            <person name="Korhonen P.K."/>
            <person name="Cai H."/>
            <person name="Young N.D."/>
            <person name="Nejsum P."/>
            <person name="von Samson-Himmelstjerna G."/>
            <person name="Boag P.R."/>
            <person name="Tan P."/>
            <person name="Li Q."/>
            <person name="Min J."/>
            <person name="Yang Y."/>
            <person name="Wang X."/>
            <person name="Fang X."/>
            <person name="Hall R.S."/>
            <person name="Hofmann A."/>
            <person name="Sternberg P.W."/>
            <person name="Jex A.R."/>
            <person name="Gasser R.B."/>
        </authorList>
    </citation>
    <scope>NUCLEOTIDE SEQUENCE [LARGE SCALE GENOMIC DNA]</scope>
    <source>
        <strain evidence="3">PN_DK_2014</strain>
    </source>
</reference>
<dbReference type="OrthoDB" id="5418203at2759"/>
<feature type="non-terminal residue" evidence="3">
    <location>
        <position position="1"/>
    </location>
</feature>
<feature type="compositionally biased region" description="Basic and acidic residues" evidence="1">
    <location>
        <begin position="635"/>
        <end position="648"/>
    </location>
</feature>
<feature type="compositionally biased region" description="Basic and acidic residues" evidence="1">
    <location>
        <begin position="283"/>
        <end position="296"/>
    </location>
</feature>
<organism evidence="3 4">
    <name type="scientific">Toxocara canis</name>
    <name type="common">Canine roundworm</name>
    <dbReference type="NCBI Taxonomy" id="6265"/>
    <lineage>
        <taxon>Eukaryota</taxon>
        <taxon>Metazoa</taxon>
        <taxon>Ecdysozoa</taxon>
        <taxon>Nematoda</taxon>
        <taxon>Chromadorea</taxon>
        <taxon>Rhabditida</taxon>
        <taxon>Spirurina</taxon>
        <taxon>Ascaridomorpha</taxon>
        <taxon>Ascaridoidea</taxon>
        <taxon>Toxocaridae</taxon>
        <taxon>Toxocara</taxon>
    </lineage>
</organism>
<protein>
    <submittedName>
        <fullName evidence="3">R3H and coiled-coil domain-containing protein 1-like</fullName>
    </submittedName>
</protein>
<feature type="compositionally biased region" description="Polar residues" evidence="1">
    <location>
        <begin position="258"/>
        <end position="271"/>
    </location>
</feature>